<keyword evidence="1" id="KW-0472">Membrane</keyword>
<organism evidence="2 3">
    <name type="scientific">Panagrellus redivivus</name>
    <name type="common">Microworm</name>
    <dbReference type="NCBI Taxonomy" id="6233"/>
    <lineage>
        <taxon>Eukaryota</taxon>
        <taxon>Metazoa</taxon>
        <taxon>Ecdysozoa</taxon>
        <taxon>Nematoda</taxon>
        <taxon>Chromadorea</taxon>
        <taxon>Rhabditida</taxon>
        <taxon>Tylenchina</taxon>
        <taxon>Panagrolaimomorpha</taxon>
        <taxon>Panagrolaimoidea</taxon>
        <taxon>Panagrolaimidae</taxon>
        <taxon>Panagrellus</taxon>
    </lineage>
</organism>
<accession>A0A7E4ZQL9</accession>
<sequence length="85" mass="9545">MESVSVVVSYLWSHGICIGGCIVFVESWNLYRLWYRICGVMESVSVVVSYYYGVMESLSVVVSYLWSHGIFIGCGIVLFGVMESL</sequence>
<feature type="transmembrane region" description="Helical" evidence="1">
    <location>
        <begin position="33"/>
        <end position="52"/>
    </location>
</feature>
<keyword evidence="1" id="KW-0812">Transmembrane</keyword>
<keyword evidence="1" id="KW-1133">Transmembrane helix</keyword>
<reference evidence="2" key="1">
    <citation type="journal article" date="2013" name="Genetics">
        <title>The draft genome and transcriptome of Panagrellus redivivus are shaped by the harsh demands of a free-living lifestyle.</title>
        <authorList>
            <person name="Srinivasan J."/>
            <person name="Dillman A.R."/>
            <person name="Macchietto M.G."/>
            <person name="Heikkinen L."/>
            <person name="Lakso M."/>
            <person name="Fracchia K.M."/>
            <person name="Antoshechkin I."/>
            <person name="Mortazavi A."/>
            <person name="Wong G."/>
            <person name="Sternberg P.W."/>
        </authorList>
    </citation>
    <scope>NUCLEOTIDE SEQUENCE [LARGE SCALE GENOMIC DNA]</scope>
    <source>
        <strain evidence="2">MT8872</strain>
    </source>
</reference>
<name>A0A7E4ZQL9_PANRE</name>
<feature type="transmembrane region" description="Helical" evidence="1">
    <location>
        <begin position="64"/>
        <end position="82"/>
    </location>
</feature>
<dbReference type="Proteomes" id="UP000492821">
    <property type="component" value="Unassembled WGS sequence"/>
</dbReference>
<keyword evidence="2" id="KW-1185">Reference proteome</keyword>
<reference evidence="3" key="2">
    <citation type="submission" date="2020-10" db="UniProtKB">
        <authorList>
            <consortium name="WormBaseParasite"/>
        </authorList>
    </citation>
    <scope>IDENTIFICATION</scope>
</reference>
<feature type="transmembrane region" description="Helical" evidence="1">
    <location>
        <begin position="6"/>
        <end position="26"/>
    </location>
</feature>
<evidence type="ECO:0000313" key="2">
    <source>
        <dbReference type="Proteomes" id="UP000492821"/>
    </source>
</evidence>
<dbReference type="AlphaFoldDB" id="A0A7E4ZQL9"/>
<evidence type="ECO:0000313" key="3">
    <source>
        <dbReference type="WBParaSite" id="Pan_g11292.t1"/>
    </source>
</evidence>
<dbReference type="WBParaSite" id="Pan_g11292.t1">
    <property type="protein sequence ID" value="Pan_g11292.t1"/>
    <property type="gene ID" value="Pan_g11292"/>
</dbReference>
<evidence type="ECO:0000256" key="1">
    <source>
        <dbReference type="SAM" id="Phobius"/>
    </source>
</evidence>
<protein>
    <submittedName>
        <fullName evidence="3">NADH dehydrogenase subunit 4L</fullName>
    </submittedName>
</protein>
<proteinExistence type="predicted"/>